<evidence type="ECO:0000256" key="1">
    <source>
        <dbReference type="SAM" id="MobiDB-lite"/>
    </source>
</evidence>
<accession>A0A8X6NW55</accession>
<feature type="region of interest" description="Disordered" evidence="1">
    <location>
        <begin position="55"/>
        <end position="77"/>
    </location>
</feature>
<feature type="region of interest" description="Disordered" evidence="1">
    <location>
        <begin position="99"/>
        <end position="120"/>
    </location>
</feature>
<evidence type="ECO:0000313" key="3">
    <source>
        <dbReference type="Proteomes" id="UP000887013"/>
    </source>
</evidence>
<feature type="compositionally biased region" description="Basic and acidic residues" evidence="1">
    <location>
        <begin position="103"/>
        <end position="120"/>
    </location>
</feature>
<evidence type="ECO:0008006" key="4">
    <source>
        <dbReference type="Google" id="ProtNLM"/>
    </source>
</evidence>
<comment type="caution">
    <text evidence="2">The sequence shown here is derived from an EMBL/GenBank/DDBJ whole genome shotgun (WGS) entry which is preliminary data.</text>
</comment>
<reference evidence="2" key="1">
    <citation type="submission" date="2020-08" db="EMBL/GenBank/DDBJ databases">
        <title>Multicomponent nature underlies the extraordinary mechanical properties of spider dragline silk.</title>
        <authorList>
            <person name="Kono N."/>
            <person name="Nakamura H."/>
            <person name="Mori M."/>
            <person name="Yoshida Y."/>
            <person name="Ohtoshi R."/>
            <person name="Malay A.D."/>
            <person name="Moran D.A.P."/>
            <person name="Tomita M."/>
            <person name="Numata K."/>
            <person name="Arakawa K."/>
        </authorList>
    </citation>
    <scope>NUCLEOTIDE SEQUENCE</scope>
</reference>
<feature type="compositionally biased region" description="Basic residues" evidence="1">
    <location>
        <begin position="57"/>
        <end position="68"/>
    </location>
</feature>
<keyword evidence="3" id="KW-1185">Reference proteome</keyword>
<organism evidence="2 3">
    <name type="scientific">Nephila pilipes</name>
    <name type="common">Giant wood spider</name>
    <name type="synonym">Nephila maculata</name>
    <dbReference type="NCBI Taxonomy" id="299642"/>
    <lineage>
        <taxon>Eukaryota</taxon>
        <taxon>Metazoa</taxon>
        <taxon>Ecdysozoa</taxon>
        <taxon>Arthropoda</taxon>
        <taxon>Chelicerata</taxon>
        <taxon>Arachnida</taxon>
        <taxon>Araneae</taxon>
        <taxon>Araneomorphae</taxon>
        <taxon>Entelegynae</taxon>
        <taxon>Araneoidea</taxon>
        <taxon>Nephilidae</taxon>
        <taxon>Nephila</taxon>
    </lineage>
</organism>
<gene>
    <name evidence="2" type="ORF">NPIL_494291</name>
</gene>
<dbReference type="AlphaFoldDB" id="A0A8X6NW55"/>
<name>A0A8X6NW55_NEPPI</name>
<proteinExistence type="predicted"/>
<protein>
    <recommendedName>
        <fullName evidence="4">C3H1-type domain-containing protein</fullName>
    </recommendedName>
</protein>
<dbReference type="Proteomes" id="UP000887013">
    <property type="component" value="Unassembled WGS sequence"/>
</dbReference>
<evidence type="ECO:0000313" key="2">
    <source>
        <dbReference type="EMBL" id="GFT34851.1"/>
    </source>
</evidence>
<dbReference type="EMBL" id="BMAW01013590">
    <property type="protein sequence ID" value="GFT34851.1"/>
    <property type="molecule type" value="Genomic_DNA"/>
</dbReference>
<sequence>MDKTYVQKSQSFNSPVSHCVFETSFGICKRQGCRYKHFLSRPPLTTISNPCVNPYVWKKKPSPKKTPKREHDDTENLDEWNTRNLNVEKLPPTKRIKLNLISKKGEEGRKEKEVPKKKNE</sequence>